<dbReference type="AlphaFoldDB" id="A0A382BDJ5"/>
<sequence>MLRPTLGLLALLLASSPAAAQNSPQATDVTSADIQQFINALPRDRVSDRPIRVVDVTGDYRVGVYGVFRPKEIPGGANKHEVNTTEIYYMVEGVATLVTGGTLRPPGPPIPGSSTRSPGIDGGVSRRVTKGDVVIIPGHTPHWWSELETDIEYLIFRPDPDNRLPLK</sequence>
<dbReference type="Gene3D" id="2.60.120.10">
    <property type="entry name" value="Jelly Rolls"/>
    <property type="match status" value="1"/>
</dbReference>
<evidence type="ECO:0000256" key="1">
    <source>
        <dbReference type="SAM" id="MobiDB-lite"/>
    </source>
</evidence>
<organism evidence="2">
    <name type="scientific">marine metagenome</name>
    <dbReference type="NCBI Taxonomy" id="408172"/>
    <lineage>
        <taxon>unclassified sequences</taxon>
        <taxon>metagenomes</taxon>
        <taxon>ecological metagenomes</taxon>
    </lineage>
</organism>
<protein>
    <recommendedName>
        <fullName evidence="3">Cupin type-1 domain-containing protein</fullName>
    </recommendedName>
</protein>
<dbReference type="EMBL" id="UINC01029340">
    <property type="protein sequence ID" value="SVB11885.1"/>
    <property type="molecule type" value="Genomic_DNA"/>
</dbReference>
<accession>A0A382BDJ5</accession>
<name>A0A382BDJ5_9ZZZZ</name>
<reference evidence="2" key="1">
    <citation type="submission" date="2018-05" db="EMBL/GenBank/DDBJ databases">
        <authorList>
            <person name="Lanie J.A."/>
            <person name="Ng W.-L."/>
            <person name="Kazmierczak K.M."/>
            <person name="Andrzejewski T.M."/>
            <person name="Davidsen T.M."/>
            <person name="Wayne K.J."/>
            <person name="Tettelin H."/>
            <person name="Glass J.I."/>
            <person name="Rusch D."/>
            <person name="Podicherti R."/>
            <person name="Tsui H.-C.T."/>
            <person name="Winkler M.E."/>
        </authorList>
    </citation>
    <scope>NUCLEOTIDE SEQUENCE</scope>
</reference>
<dbReference type="InterPro" id="IPR014710">
    <property type="entry name" value="RmlC-like_jellyroll"/>
</dbReference>
<evidence type="ECO:0008006" key="3">
    <source>
        <dbReference type="Google" id="ProtNLM"/>
    </source>
</evidence>
<feature type="region of interest" description="Disordered" evidence="1">
    <location>
        <begin position="103"/>
        <end position="124"/>
    </location>
</feature>
<evidence type="ECO:0000313" key="2">
    <source>
        <dbReference type="EMBL" id="SVB11885.1"/>
    </source>
</evidence>
<dbReference type="InterPro" id="IPR011051">
    <property type="entry name" value="RmlC_Cupin_sf"/>
</dbReference>
<gene>
    <name evidence="2" type="ORF">METZ01_LOCUS164739</name>
</gene>
<dbReference type="SUPFAM" id="SSF51182">
    <property type="entry name" value="RmlC-like cupins"/>
    <property type="match status" value="1"/>
</dbReference>
<proteinExistence type="predicted"/>